<dbReference type="GO" id="GO:0009279">
    <property type="term" value="C:cell outer membrane"/>
    <property type="evidence" value="ECO:0007669"/>
    <property type="project" value="UniProtKB-SubCell"/>
</dbReference>
<feature type="domain" description="TonB-dependent receptor plug" evidence="10">
    <location>
        <begin position="118"/>
        <end position="224"/>
    </location>
</feature>
<comment type="subcellular location">
    <subcellularLocation>
        <location evidence="1 8">Cell outer membrane</location>
        <topology evidence="1 8">Multi-pass membrane protein</topology>
    </subcellularLocation>
</comment>
<dbReference type="SUPFAM" id="SSF49464">
    <property type="entry name" value="Carboxypeptidase regulatory domain-like"/>
    <property type="match status" value="1"/>
</dbReference>
<dbReference type="InterPro" id="IPR039426">
    <property type="entry name" value="TonB-dep_rcpt-like"/>
</dbReference>
<dbReference type="PANTHER" id="PTHR30069">
    <property type="entry name" value="TONB-DEPENDENT OUTER MEMBRANE RECEPTOR"/>
    <property type="match status" value="1"/>
</dbReference>
<evidence type="ECO:0000256" key="6">
    <source>
        <dbReference type="ARBA" id="ARBA00023136"/>
    </source>
</evidence>
<keyword evidence="4 8" id="KW-0812">Transmembrane</keyword>
<dbReference type="InterPro" id="IPR037066">
    <property type="entry name" value="Plug_dom_sf"/>
</dbReference>
<dbReference type="InterPro" id="IPR008969">
    <property type="entry name" value="CarboxyPept-like_regulatory"/>
</dbReference>
<keyword evidence="6 8" id="KW-0472">Membrane</keyword>
<organism evidence="11 12">
    <name type="scientific">Bacteroides eggerthii</name>
    <dbReference type="NCBI Taxonomy" id="28111"/>
    <lineage>
        <taxon>Bacteria</taxon>
        <taxon>Pseudomonadati</taxon>
        <taxon>Bacteroidota</taxon>
        <taxon>Bacteroidia</taxon>
        <taxon>Bacteroidales</taxon>
        <taxon>Bacteroidaceae</taxon>
        <taxon>Bacteroides</taxon>
    </lineage>
</organism>
<dbReference type="InterPro" id="IPR012910">
    <property type="entry name" value="Plug_dom"/>
</dbReference>
<keyword evidence="7 8" id="KW-0998">Cell outer membrane</keyword>
<feature type="chain" id="PRO_5037447404" evidence="9">
    <location>
        <begin position="22"/>
        <end position="991"/>
    </location>
</feature>
<protein>
    <submittedName>
        <fullName evidence="11">TonB-dependent receptor P3</fullName>
    </submittedName>
</protein>
<gene>
    <name evidence="11" type="ORF">INE88_00352</name>
</gene>
<keyword evidence="2 8" id="KW-0813">Transport</keyword>
<evidence type="ECO:0000313" key="11">
    <source>
        <dbReference type="EMBL" id="QUT43570.1"/>
    </source>
</evidence>
<sequence>MRRKLMLCMTFLLVVIGLVNAQVSKVTGVVTSEEDGLPVIGASVLVKGTSVGTVTDIDGKFTINNVPGSAKTLLVSFIGLQSQEVAIQPEVNVVLKSDTELLEEVVVTGYGSAKKLGSVVGSVSSIGGEKLENKPIANMGDALQGQVAGLQVLTSSGEPSAGSSMRLRGVSSISGSSTPLFILDGAPISEAAFTALNANDIESMTVLKDASSTAIYGSRAANGVVILTSKKGKRGSKARVSLTAQYGFSKAATNENYAMNAGQWYQLQEMIDPDKKDDVNFQAEKNFYIDNGLSTDWADVFFGGTAPMQQYDLNVTGGSKSLSYYFSAGHLQTDGIMDDSSLRRETLRSNIDANITSWLKTGVNIGLSYQKSTTTAFGTSGNSLYNKVFASSMYLPTQMTHEVLRAENGDFIGFGDKLDYYDGMGLYDPYYLSRIQPGDKDVIRINASTYFNINPIKGLNIRAAQAMEYYDQRGSQKSLAEGPFAGNATASESFGRSYQFTYTNTAEYKFTVARQHDFTLLAGQESIISKAHSFGTSVSGIKDIAFSDISAGSKADLPTYAESDVVYNSFFGTLSYAFDSRYFLDAAYRRDGSSLFAKDHQWGNFWSVGVMWNLKNENFLKNVKWVDDLRLKVSYGSIGNSSSLSPYMALDLVGMGPIYGGNKGSAPSNVANHELTWEVVKSANVGLSARLFNRVNVDLDFYDKKTEDMLMSVPFSYTTGFSGGWVNVGAMRNRGFDLAFGVDILQNLAGVNWSVKANINYNKNEILELFDGRDEYVIPNTGLKLQTGKPYGEFYYNRWHGVNPETGVQQWLDKDGNVTEEFRSTDAVFTGKNQYAPWSGGFGTQLSWKGITVAADFSFMLDRWLLNNVRYFTENPANASQWNQSTEMLNMWMKPGDITDIPGVNEQRQFDTHLLENAAFMRLKNLTVSYTLPSQWIRKSGVLSDAKVFFVGRNLWTVTGYTGFDPEVDSNLSLGNYPNTKQFSFGVELKF</sequence>
<evidence type="ECO:0000259" key="10">
    <source>
        <dbReference type="Pfam" id="PF07715"/>
    </source>
</evidence>
<feature type="signal peptide" evidence="9">
    <location>
        <begin position="1"/>
        <end position="21"/>
    </location>
</feature>
<dbReference type="SUPFAM" id="SSF56935">
    <property type="entry name" value="Porins"/>
    <property type="match status" value="1"/>
</dbReference>
<keyword evidence="3 8" id="KW-1134">Transmembrane beta strand</keyword>
<name>A0A975Q4M0_9BACE</name>
<dbReference type="Gene3D" id="2.170.130.10">
    <property type="entry name" value="TonB-dependent receptor, plug domain"/>
    <property type="match status" value="1"/>
</dbReference>
<dbReference type="Pfam" id="PF07715">
    <property type="entry name" value="Plug"/>
    <property type="match status" value="1"/>
</dbReference>
<evidence type="ECO:0000313" key="12">
    <source>
        <dbReference type="Proteomes" id="UP000679226"/>
    </source>
</evidence>
<dbReference type="EMBL" id="CP072227">
    <property type="protein sequence ID" value="QUT43570.1"/>
    <property type="molecule type" value="Genomic_DNA"/>
</dbReference>
<dbReference type="Proteomes" id="UP000679226">
    <property type="component" value="Chromosome"/>
</dbReference>
<evidence type="ECO:0000256" key="3">
    <source>
        <dbReference type="ARBA" id="ARBA00022452"/>
    </source>
</evidence>
<dbReference type="InterPro" id="IPR023997">
    <property type="entry name" value="TonB-dep_OMP_SusC/RagA_CS"/>
</dbReference>
<dbReference type="GO" id="GO:0015344">
    <property type="term" value="F:siderophore uptake transmembrane transporter activity"/>
    <property type="evidence" value="ECO:0007669"/>
    <property type="project" value="TreeGrafter"/>
</dbReference>
<dbReference type="InterPro" id="IPR036942">
    <property type="entry name" value="Beta-barrel_TonB_sf"/>
</dbReference>
<evidence type="ECO:0000256" key="4">
    <source>
        <dbReference type="ARBA" id="ARBA00022692"/>
    </source>
</evidence>
<dbReference type="RefSeq" id="WP_211454678.1">
    <property type="nucleotide sequence ID" value="NZ_CP072227.1"/>
</dbReference>
<reference evidence="11" key="1">
    <citation type="journal article" date="2021" name="PLoS Genet.">
        <title>Mobile Type VI secretion system loci of the gut Bacteroidales display extensive intra-ecosystem transfer, multi-species spread and geographical clustering.</title>
        <authorList>
            <person name="Garcia-Bayona L."/>
            <person name="Coyne M.J."/>
            <person name="Comstock L.E."/>
        </authorList>
    </citation>
    <scope>NUCLEOTIDE SEQUENCE</scope>
    <source>
        <strain evidence="11">CL11T00C20</strain>
    </source>
</reference>
<dbReference type="PROSITE" id="PS52016">
    <property type="entry name" value="TONB_DEPENDENT_REC_3"/>
    <property type="match status" value="1"/>
</dbReference>
<dbReference type="NCBIfam" id="TIGR04056">
    <property type="entry name" value="OMP_RagA_SusC"/>
    <property type="match status" value="1"/>
</dbReference>
<evidence type="ECO:0000256" key="8">
    <source>
        <dbReference type="PROSITE-ProRule" id="PRU01360"/>
    </source>
</evidence>
<evidence type="ECO:0000256" key="1">
    <source>
        <dbReference type="ARBA" id="ARBA00004571"/>
    </source>
</evidence>
<proteinExistence type="inferred from homology"/>
<dbReference type="Gene3D" id="2.60.40.1120">
    <property type="entry name" value="Carboxypeptidase-like, regulatory domain"/>
    <property type="match status" value="1"/>
</dbReference>
<evidence type="ECO:0000256" key="7">
    <source>
        <dbReference type="ARBA" id="ARBA00023237"/>
    </source>
</evidence>
<evidence type="ECO:0000256" key="2">
    <source>
        <dbReference type="ARBA" id="ARBA00022448"/>
    </source>
</evidence>
<dbReference type="Gene3D" id="2.40.170.20">
    <property type="entry name" value="TonB-dependent receptor, beta-barrel domain"/>
    <property type="match status" value="1"/>
</dbReference>
<accession>A0A975Q4M0</accession>
<dbReference type="PANTHER" id="PTHR30069:SF53">
    <property type="entry name" value="COLICIN I RECEPTOR-RELATED"/>
    <property type="match status" value="1"/>
</dbReference>
<dbReference type="Pfam" id="PF13715">
    <property type="entry name" value="CarbopepD_reg_2"/>
    <property type="match status" value="1"/>
</dbReference>
<keyword evidence="11" id="KW-0675">Receptor</keyword>
<dbReference type="InterPro" id="IPR023996">
    <property type="entry name" value="TonB-dep_OMP_SusC/RagA"/>
</dbReference>
<dbReference type="GO" id="GO:0044718">
    <property type="term" value="P:siderophore transmembrane transport"/>
    <property type="evidence" value="ECO:0007669"/>
    <property type="project" value="TreeGrafter"/>
</dbReference>
<dbReference type="AlphaFoldDB" id="A0A975Q4M0"/>
<evidence type="ECO:0000256" key="5">
    <source>
        <dbReference type="ARBA" id="ARBA00022729"/>
    </source>
</evidence>
<keyword evidence="5 9" id="KW-0732">Signal</keyword>
<evidence type="ECO:0000256" key="9">
    <source>
        <dbReference type="SAM" id="SignalP"/>
    </source>
</evidence>
<dbReference type="KEGG" id="beg:INE88_00352"/>
<dbReference type="NCBIfam" id="TIGR04057">
    <property type="entry name" value="SusC_RagA_signa"/>
    <property type="match status" value="1"/>
</dbReference>
<comment type="similarity">
    <text evidence="8">Belongs to the TonB-dependent receptor family.</text>
</comment>